<name>A0ABN7UBK2_GIGMA</name>
<proteinExistence type="predicted"/>
<accession>A0ABN7UBK2</accession>
<protein>
    <submittedName>
        <fullName evidence="1">31128_t:CDS:1</fullName>
    </submittedName>
</protein>
<organism evidence="1 2">
    <name type="scientific">Gigaspora margarita</name>
    <dbReference type="NCBI Taxonomy" id="4874"/>
    <lineage>
        <taxon>Eukaryota</taxon>
        <taxon>Fungi</taxon>
        <taxon>Fungi incertae sedis</taxon>
        <taxon>Mucoromycota</taxon>
        <taxon>Glomeromycotina</taxon>
        <taxon>Glomeromycetes</taxon>
        <taxon>Diversisporales</taxon>
        <taxon>Gigasporaceae</taxon>
        <taxon>Gigaspora</taxon>
    </lineage>
</organism>
<reference evidence="1 2" key="1">
    <citation type="submission" date="2021-06" db="EMBL/GenBank/DDBJ databases">
        <authorList>
            <person name="Kallberg Y."/>
            <person name="Tangrot J."/>
            <person name="Rosling A."/>
        </authorList>
    </citation>
    <scope>NUCLEOTIDE SEQUENCE [LARGE SCALE GENOMIC DNA]</scope>
    <source>
        <strain evidence="1 2">120-4 pot B 10/14</strain>
    </source>
</reference>
<evidence type="ECO:0000313" key="1">
    <source>
        <dbReference type="EMBL" id="CAG8540428.1"/>
    </source>
</evidence>
<gene>
    <name evidence="1" type="ORF">GMARGA_LOCUS4053</name>
</gene>
<dbReference type="EMBL" id="CAJVQB010001551">
    <property type="protein sequence ID" value="CAG8540428.1"/>
    <property type="molecule type" value="Genomic_DNA"/>
</dbReference>
<keyword evidence="2" id="KW-1185">Reference proteome</keyword>
<comment type="caution">
    <text evidence="1">The sequence shown here is derived from an EMBL/GenBank/DDBJ whole genome shotgun (WGS) entry which is preliminary data.</text>
</comment>
<dbReference type="Proteomes" id="UP000789901">
    <property type="component" value="Unassembled WGS sequence"/>
</dbReference>
<sequence>MNYQFILFDFSKDGISKELLIKHLESKLCDLNNAMEKIIYIFKIEKNEIDDIVDQIKRLHCFGGGDRTVAVNKVSNLVEDQDIMLDEEAKEFIKIRNILENSIDKYGVCEKCNNSNTGIK</sequence>
<evidence type="ECO:0000313" key="2">
    <source>
        <dbReference type="Proteomes" id="UP000789901"/>
    </source>
</evidence>